<dbReference type="AlphaFoldDB" id="A0A542DM97"/>
<reference evidence="1 2" key="1">
    <citation type="submission" date="2019-06" db="EMBL/GenBank/DDBJ databases">
        <title>Sequencing the genomes of 1000 actinobacteria strains.</title>
        <authorList>
            <person name="Klenk H.-P."/>
        </authorList>
    </citation>
    <scope>NUCLEOTIDE SEQUENCE [LARGE SCALE GENOMIC DNA]</scope>
    <source>
        <strain evidence="1 2">DSM 45679</strain>
    </source>
</reference>
<accession>A0A542DM97</accession>
<dbReference type="Pfam" id="PF11225">
    <property type="entry name" value="DUF3024"/>
    <property type="match status" value="1"/>
</dbReference>
<proteinExistence type="predicted"/>
<dbReference type="EMBL" id="VFML01000001">
    <property type="protein sequence ID" value="TQJ04105.1"/>
    <property type="molecule type" value="Genomic_DNA"/>
</dbReference>
<keyword evidence="2" id="KW-1185">Reference proteome</keyword>
<gene>
    <name evidence="1" type="ORF">FB471_3886</name>
</gene>
<dbReference type="InterPro" id="IPR021388">
    <property type="entry name" value="DUF3024"/>
</dbReference>
<sequence>MSPIPELQQRQIDRWCERRAPTDDRGDVRFETRRRGGRVTIVQRRPPWPYEPGADWTVEPIAQLRCTADCQWTLHWVDRHGKWHRLPETSPEYSPVPLLDDIERNLSGGHFGG</sequence>
<name>A0A542DM97_AMYCI</name>
<protein>
    <submittedName>
        <fullName evidence="1">DUF3024 family protein</fullName>
    </submittedName>
</protein>
<evidence type="ECO:0000313" key="1">
    <source>
        <dbReference type="EMBL" id="TQJ04105.1"/>
    </source>
</evidence>
<organism evidence="1 2">
    <name type="scientific">Amycolatopsis cihanbeyliensis</name>
    <dbReference type="NCBI Taxonomy" id="1128664"/>
    <lineage>
        <taxon>Bacteria</taxon>
        <taxon>Bacillati</taxon>
        <taxon>Actinomycetota</taxon>
        <taxon>Actinomycetes</taxon>
        <taxon>Pseudonocardiales</taxon>
        <taxon>Pseudonocardiaceae</taxon>
        <taxon>Amycolatopsis</taxon>
    </lineage>
</organism>
<comment type="caution">
    <text evidence="1">The sequence shown here is derived from an EMBL/GenBank/DDBJ whole genome shotgun (WGS) entry which is preliminary data.</text>
</comment>
<evidence type="ECO:0000313" key="2">
    <source>
        <dbReference type="Proteomes" id="UP000320876"/>
    </source>
</evidence>
<dbReference type="Proteomes" id="UP000320876">
    <property type="component" value="Unassembled WGS sequence"/>
</dbReference>
<dbReference type="OrthoDB" id="4210561at2"/>